<comment type="caution">
    <text evidence="2">The sequence shown here is derived from an EMBL/GenBank/DDBJ whole genome shotgun (WGS) entry which is preliminary data.</text>
</comment>
<proteinExistence type="predicted"/>
<gene>
    <name evidence="2" type="ORF">O181_075148</name>
</gene>
<dbReference type="OrthoDB" id="4232400at2759"/>
<dbReference type="Proteomes" id="UP000765509">
    <property type="component" value="Unassembled WGS sequence"/>
</dbReference>
<dbReference type="EMBL" id="AVOT02040228">
    <property type="protein sequence ID" value="MBW0535433.1"/>
    <property type="molecule type" value="Genomic_DNA"/>
</dbReference>
<dbReference type="Pfam" id="PF22936">
    <property type="entry name" value="Pol_BBD"/>
    <property type="match status" value="1"/>
</dbReference>
<protein>
    <recommendedName>
        <fullName evidence="1">Retrovirus-related Pol polyprotein from transposon TNT 1-94-like beta-barrel domain-containing protein</fullName>
    </recommendedName>
</protein>
<evidence type="ECO:0000259" key="1">
    <source>
        <dbReference type="Pfam" id="PF22936"/>
    </source>
</evidence>
<evidence type="ECO:0000313" key="2">
    <source>
        <dbReference type="EMBL" id="MBW0535433.1"/>
    </source>
</evidence>
<sequence length="165" mass="18539">MFNNLKPLTSSLKTTNIRMATGDANSDLMALGIGTVEILSNNKTLTLKNCLYVPCLKFNLISLLELFKKELTVKREKDTFTLTSQGKEILNSKIINKLMISPYTIPTALLTSSNNIPWHQRLGHPSPAVLKLLGIVADKKDYLICKTSKSHKLPFKHHFEQALYP</sequence>
<reference evidence="2" key="1">
    <citation type="submission" date="2021-03" db="EMBL/GenBank/DDBJ databases">
        <title>Draft genome sequence of rust myrtle Austropuccinia psidii MF-1, a brazilian biotype.</title>
        <authorList>
            <person name="Quecine M.C."/>
            <person name="Pachon D.M.R."/>
            <person name="Bonatelli M.L."/>
            <person name="Correr F.H."/>
            <person name="Franceschini L.M."/>
            <person name="Leite T.F."/>
            <person name="Margarido G.R.A."/>
            <person name="Almeida C.A."/>
            <person name="Ferrarezi J.A."/>
            <person name="Labate C.A."/>
        </authorList>
    </citation>
    <scope>NUCLEOTIDE SEQUENCE</scope>
    <source>
        <strain evidence="2">MF-1</strain>
    </source>
</reference>
<evidence type="ECO:0000313" key="3">
    <source>
        <dbReference type="Proteomes" id="UP000765509"/>
    </source>
</evidence>
<dbReference type="AlphaFoldDB" id="A0A9Q3IBL4"/>
<name>A0A9Q3IBL4_9BASI</name>
<accession>A0A9Q3IBL4</accession>
<keyword evidence="3" id="KW-1185">Reference proteome</keyword>
<feature type="domain" description="Retrovirus-related Pol polyprotein from transposon TNT 1-94-like beta-barrel" evidence="1">
    <location>
        <begin position="12"/>
        <end position="69"/>
    </location>
</feature>
<organism evidence="2 3">
    <name type="scientific">Austropuccinia psidii MF-1</name>
    <dbReference type="NCBI Taxonomy" id="1389203"/>
    <lineage>
        <taxon>Eukaryota</taxon>
        <taxon>Fungi</taxon>
        <taxon>Dikarya</taxon>
        <taxon>Basidiomycota</taxon>
        <taxon>Pucciniomycotina</taxon>
        <taxon>Pucciniomycetes</taxon>
        <taxon>Pucciniales</taxon>
        <taxon>Sphaerophragmiaceae</taxon>
        <taxon>Austropuccinia</taxon>
    </lineage>
</organism>
<dbReference type="InterPro" id="IPR054722">
    <property type="entry name" value="PolX-like_BBD"/>
</dbReference>